<dbReference type="OrthoDB" id="2532734at2759"/>
<evidence type="ECO:0000313" key="3">
    <source>
        <dbReference type="Proteomes" id="UP000559027"/>
    </source>
</evidence>
<feature type="compositionally biased region" description="Basic and acidic residues" evidence="1">
    <location>
        <begin position="1"/>
        <end position="13"/>
    </location>
</feature>
<name>A0A8H5FZF4_9AGAR</name>
<dbReference type="AlphaFoldDB" id="A0A8H5FZF4"/>
<reference evidence="2 3" key="1">
    <citation type="journal article" date="2020" name="ISME J.">
        <title>Uncovering the hidden diversity of litter-decomposition mechanisms in mushroom-forming fungi.</title>
        <authorList>
            <person name="Floudas D."/>
            <person name="Bentzer J."/>
            <person name="Ahren D."/>
            <person name="Johansson T."/>
            <person name="Persson P."/>
            <person name="Tunlid A."/>
        </authorList>
    </citation>
    <scope>NUCLEOTIDE SEQUENCE [LARGE SCALE GENOMIC DNA]</scope>
    <source>
        <strain evidence="2 3">CBS 146.42</strain>
    </source>
</reference>
<dbReference type="Proteomes" id="UP000559027">
    <property type="component" value="Unassembled WGS sequence"/>
</dbReference>
<comment type="caution">
    <text evidence="2">The sequence shown here is derived from an EMBL/GenBank/DDBJ whole genome shotgun (WGS) entry which is preliminary data.</text>
</comment>
<gene>
    <name evidence="2" type="ORF">D9756_007227</name>
</gene>
<evidence type="ECO:0000313" key="2">
    <source>
        <dbReference type="EMBL" id="KAF5354328.1"/>
    </source>
</evidence>
<protein>
    <submittedName>
        <fullName evidence="2">Uncharacterized protein</fullName>
    </submittedName>
</protein>
<organism evidence="2 3">
    <name type="scientific">Leucocoprinus leucothites</name>
    <dbReference type="NCBI Taxonomy" id="201217"/>
    <lineage>
        <taxon>Eukaryota</taxon>
        <taxon>Fungi</taxon>
        <taxon>Dikarya</taxon>
        <taxon>Basidiomycota</taxon>
        <taxon>Agaricomycotina</taxon>
        <taxon>Agaricomycetes</taxon>
        <taxon>Agaricomycetidae</taxon>
        <taxon>Agaricales</taxon>
        <taxon>Agaricineae</taxon>
        <taxon>Agaricaceae</taxon>
        <taxon>Leucocoprinus</taxon>
    </lineage>
</organism>
<evidence type="ECO:0000256" key="1">
    <source>
        <dbReference type="SAM" id="MobiDB-lite"/>
    </source>
</evidence>
<accession>A0A8H5FZF4</accession>
<feature type="compositionally biased region" description="Polar residues" evidence="1">
    <location>
        <begin position="57"/>
        <end position="71"/>
    </location>
</feature>
<dbReference type="EMBL" id="JAACJO010000009">
    <property type="protein sequence ID" value="KAF5354328.1"/>
    <property type="molecule type" value="Genomic_DNA"/>
</dbReference>
<proteinExistence type="predicted"/>
<feature type="region of interest" description="Disordered" evidence="1">
    <location>
        <begin position="1"/>
        <end position="112"/>
    </location>
</feature>
<sequence>MTSVLHDLKEKLSSSKSAPNHPAGESVAPAGPKQGSDEQSFGILPHPAKSNDPADLQNPSENTGGLRSSQGPFEAFKAAPGPVLPNQESLNNAGPAKTREELASLQAQLNQK</sequence>
<keyword evidence="3" id="KW-1185">Reference proteome</keyword>